<keyword evidence="2" id="KW-1133">Transmembrane helix</keyword>
<dbReference type="InterPro" id="IPR035940">
    <property type="entry name" value="CAP_sf"/>
</dbReference>
<proteinExistence type="predicted"/>
<feature type="transmembrane region" description="Helical" evidence="2">
    <location>
        <begin position="262"/>
        <end position="285"/>
    </location>
</feature>
<dbReference type="CDD" id="cd05379">
    <property type="entry name" value="CAP_bacterial"/>
    <property type="match status" value="1"/>
</dbReference>
<reference evidence="4 5" key="1">
    <citation type="journal article" date="2015" name="Nature">
        <title>rRNA introns, odd ribosomes, and small enigmatic genomes across a large radiation of phyla.</title>
        <authorList>
            <person name="Brown C.T."/>
            <person name="Hug L.A."/>
            <person name="Thomas B.C."/>
            <person name="Sharon I."/>
            <person name="Castelle C.J."/>
            <person name="Singh A."/>
            <person name="Wilkins M.J."/>
            <person name="Williams K.H."/>
            <person name="Banfield J.F."/>
        </authorList>
    </citation>
    <scope>NUCLEOTIDE SEQUENCE [LARGE SCALE GENOMIC DNA]</scope>
</reference>
<dbReference type="InterPro" id="IPR014044">
    <property type="entry name" value="CAP_dom"/>
</dbReference>
<dbReference type="EMBL" id="LBXD01000035">
    <property type="protein sequence ID" value="KKR22696.1"/>
    <property type="molecule type" value="Genomic_DNA"/>
</dbReference>
<dbReference type="PANTHER" id="PTHR31157">
    <property type="entry name" value="SCP DOMAIN-CONTAINING PROTEIN"/>
    <property type="match status" value="1"/>
</dbReference>
<dbReference type="Proteomes" id="UP000034764">
    <property type="component" value="Unassembled WGS sequence"/>
</dbReference>
<evidence type="ECO:0000313" key="5">
    <source>
        <dbReference type="Proteomes" id="UP000034764"/>
    </source>
</evidence>
<sequence>MNWPFDITKYCKNFFIPCEENNYKPRSLDGRSFFVLVVVIVAIKLLGIASYFEYLGADIYNQIAQADIYTLTNQVRQDNGLSPLKVNSVLELSAQLKANDMVQSNYFGHESPSGVSPWYWFNKAKYGYTTAGENLAMNFVSSKEVINAWLNSETHKKNLLYVDFSEIGVAIANGKINNQKTILVVQHFAKPTIATSVKANPVKSAKPVSTISPKPRPSVVATPSLTPESSSKQTPISLKSASSNVKGVTTIPENNKLANSAYYINLVLHNLLILIGVFTGLLLILKVFVAIKIQYPVLIIRGVVLILLCWTLIYFKDYQFLKGDIAISTGNIVIVNDK</sequence>
<gene>
    <name evidence="4" type="ORF">UT53_C0035G0002</name>
</gene>
<dbReference type="Pfam" id="PF00188">
    <property type="entry name" value="CAP"/>
    <property type="match status" value="1"/>
</dbReference>
<feature type="transmembrane region" description="Helical" evidence="2">
    <location>
        <begin position="33"/>
        <end position="52"/>
    </location>
</feature>
<evidence type="ECO:0000259" key="3">
    <source>
        <dbReference type="Pfam" id="PF00188"/>
    </source>
</evidence>
<dbReference type="Gene3D" id="3.40.33.10">
    <property type="entry name" value="CAP"/>
    <property type="match status" value="1"/>
</dbReference>
<accession>A0A0G0PC60</accession>
<dbReference type="PANTHER" id="PTHR31157:SF1">
    <property type="entry name" value="SCP DOMAIN-CONTAINING PROTEIN"/>
    <property type="match status" value="1"/>
</dbReference>
<keyword evidence="2" id="KW-0472">Membrane</keyword>
<organism evidence="4 5">
    <name type="scientific">Candidatus Yanofskybacteria bacterium GW2011_GWD2_39_48</name>
    <dbReference type="NCBI Taxonomy" id="1619031"/>
    <lineage>
        <taxon>Bacteria</taxon>
        <taxon>Candidatus Yanofskyibacteriota</taxon>
    </lineage>
</organism>
<feature type="domain" description="SCP" evidence="3">
    <location>
        <begin position="70"/>
        <end position="187"/>
    </location>
</feature>
<evidence type="ECO:0000256" key="1">
    <source>
        <dbReference type="SAM" id="MobiDB-lite"/>
    </source>
</evidence>
<name>A0A0G0PC60_9BACT</name>
<evidence type="ECO:0000313" key="4">
    <source>
        <dbReference type="EMBL" id="KKR22696.1"/>
    </source>
</evidence>
<feature type="region of interest" description="Disordered" evidence="1">
    <location>
        <begin position="205"/>
        <end position="235"/>
    </location>
</feature>
<dbReference type="AlphaFoldDB" id="A0A0G0PC60"/>
<protein>
    <recommendedName>
        <fullName evidence="3">SCP domain-containing protein</fullName>
    </recommendedName>
</protein>
<comment type="caution">
    <text evidence="4">The sequence shown here is derived from an EMBL/GenBank/DDBJ whole genome shotgun (WGS) entry which is preliminary data.</text>
</comment>
<keyword evidence="2" id="KW-0812">Transmembrane</keyword>
<feature type="transmembrane region" description="Helical" evidence="2">
    <location>
        <begin position="297"/>
        <end position="315"/>
    </location>
</feature>
<feature type="compositionally biased region" description="Polar residues" evidence="1">
    <location>
        <begin position="221"/>
        <end position="235"/>
    </location>
</feature>
<evidence type="ECO:0000256" key="2">
    <source>
        <dbReference type="SAM" id="Phobius"/>
    </source>
</evidence>
<dbReference type="SUPFAM" id="SSF55797">
    <property type="entry name" value="PR-1-like"/>
    <property type="match status" value="1"/>
</dbReference>